<comment type="catalytic activity">
    <reaction evidence="13">
        <text>Preferential cleavage: (Ac)2-L-Lys-D-Ala-|-D-Ala. Also transpeptidation of peptidyl-alanyl moieties that are N-acyl substituents of D-alanine.</text>
        <dbReference type="EC" id="3.4.16.4"/>
    </reaction>
</comment>
<keyword evidence="7" id="KW-0378">Hydrolase</keyword>
<keyword evidence="4" id="KW-0645">Protease</keyword>
<comment type="subcellular location">
    <subcellularLocation>
        <location evidence="1">Cell membrane</location>
    </subcellularLocation>
</comment>
<keyword evidence="20" id="KW-1185">Reference proteome</keyword>
<feature type="transmembrane region" description="Helical" evidence="16">
    <location>
        <begin position="36"/>
        <end position="58"/>
    </location>
</feature>
<protein>
    <submittedName>
        <fullName evidence="19">Transglycosylase domain-containing protein</fullName>
        <ecNumber evidence="19">2.4.-.-</ecNumber>
    </submittedName>
</protein>
<dbReference type="InterPro" id="IPR012338">
    <property type="entry name" value="Beta-lactam/transpept-like"/>
</dbReference>
<dbReference type="GO" id="GO:0016757">
    <property type="term" value="F:glycosyltransferase activity"/>
    <property type="evidence" value="ECO:0007669"/>
    <property type="project" value="UniProtKB-KW"/>
</dbReference>
<feature type="domain" description="Penicillin-binding protein transpeptidase" evidence="17">
    <location>
        <begin position="344"/>
        <end position="612"/>
    </location>
</feature>
<keyword evidence="12" id="KW-0961">Cell wall biogenesis/degradation</keyword>
<comment type="caution">
    <text evidence="19">The sequence shown here is derived from an EMBL/GenBank/DDBJ whole genome shotgun (WGS) entry which is preliminary data.</text>
</comment>
<evidence type="ECO:0000256" key="6">
    <source>
        <dbReference type="ARBA" id="ARBA00022679"/>
    </source>
</evidence>
<organism evidence="19 20">
    <name type="scientific">Paenibacillus chartarius</name>
    <dbReference type="NCBI Taxonomy" id="747481"/>
    <lineage>
        <taxon>Bacteria</taxon>
        <taxon>Bacillati</taxon>
        <taxon>Bacillota</taxon>
        <taxon>Bacilli</taxon>
        <taxon>Bacillales</taxon>
        <taxon>Paenibacillaceae</taxon>
        <taxon>Paenibacillus</taxon>
    </lineage>
</organism>
<keyword evidence="16" id="KW-1133">Transmembrane helix</keyword>
<dbReference type="NCBIfam" id="TIGR02074">
    <property type="entry name" value="PBP_1a_fam"/>
    <property type="match status" value="1"/>
</dbReference>
<evidence type="ECO:0000256" key="4">
    <source>
        <dbReference type="ARBA" id="ARBA00022670"/>
    </source>
</evidence>
<dbReference type="InterPro" id="IPR001264">
    <property type="entry name" value="Glyco_trans_51"/>
</dbReference>
<evidence type="ECO:0000256" key="10">
    <source>
        <dbReference type="ARBA" id="ARBA00023136"/>
    </source>
</evidence>
<sequence>MTKQKMTAPSRPPRGREPDPDDDIPALRWLRRLKRLFSFSLVSILLLAAGLFVAALYLRSQELPATKIMQTSQMYDARGELIGSFYNGENRQMVPLADISPYLVKATLAIEDQHFYEHIGVDFKAVARASLVNLQHMAKVQGAGTITQQLARNLYLTHERTWSRKLKETVYAVQMEMQMSKDGILAEYLNQIYYGHSTYGIEAAAQLFFGKNAKDLTLAESALLAGVPKGPRYYSPYYNMENALDRQKLVLQTMVDCGFITQQEADKAAAQKLTFQPLTGKKEAVAPYFSDYVRTLAIEKLGIPEDQFDEGGIRIYTTLDLKAQKIAEEAVQKQVGGTQELQAALVAIDPRTGHVKAMVGGRDYNESQFNRAVTGRRQPGSSFKPIMYLTALQKGMTPVTRYQDIPTVFTYNDGKDTYSPSNFNDKYSGEWIDMRRAMAESNNVYAVHTILDIGPQAVVDTAKKMGITSPLKAMPSLALGASPVTPFEMASAFSIIANHGVRVEPIAITRIEDPNGKVLYEAAPVEERVFDPNYAYVLTSLMESVFDEGGTGSRVSATMKRPVAGKTGTTDTDAWMVGFTPELATAVWVGYDKGKKVNPVESHMAAPIFAEFTEGVLEAIPPKLFEIPEGVVTAYIDPASGKLANEDCMKNAKLEAFVKGTEPVEACTNRGAPANEKQEEKLKRGQNSSWWNDLKRWWNS</sequence>
<evidence type="ECO:0000256" key="16">
    <source>
        <dbReference type="SAM" id="Phobius"/>
    </source>
</evidence>
<dbReference type="Pfam" id="PF00912">
    <property type="entry name" value="Transgly"/>
    <property type="match status" value="1"/>
</dbReference>
<name>A0ABV6DS58_9BACL</name>
<evidence type="ECO:0000256" key="11">
    <source>
        <dbReference type="ARBA" id="ARBA00023268"/>
    </source>
</evidence>
<keyword evidence="3" id="KW-0121">Carboxypeptidase</keyword>
<evidence type="ECO:0000256" key="3">
    <source>
        <dbReference type="ARBA" id="ARBA00022645"/>
    </source>
</evidence>
<dbReference type="PANTHER" id="PTHR32282:SF11">
    <property type="entry name" value="PENICILLIN-BINDING PROTEIN 1B"/>
    <property type="match status" value="1"/>
</dbReference>
<dbReference type="EC" id="2.4.-.-" evidence="19"/>
<keyword evidence="10 16" id="KW-0472">Membrane</keyword>
<evidence type="ECO:0000256" key="14">
    <source>
        <dbReference type="ARBA" id="ARBA00049902"/>
    </source>
</evidence>
<evidence type="ECO:0000256" key="5">
    <source>
        <dbReference type="ARBA" id="ARBA00022676"/>
    </source>
</evidence>
<dbReference type="Gene3D" id="1.10.3810.10">
    <property type="entry name" value="Biosynthetic peptidoglycan transglycosylase-like"/>
    <property type="match status" value="1"/>
</dbReference>
<evidence type="ECO:0000313" key="19">
    <source>
        <dbReference type="EMBL" id="MFC0215490.1"/>
    </source>
</evidence>
<dbReference type="Gene3D" id="3.40.710.10">
    <property type="entry name" value="DD-peptidase/beta-lactamase superfamily"/>
    <property type="match status" value="1"/>
</dbReference>
<dbReference type="InterPro" id="IPR001460">
    <property type="entry name" value="PCN-bd_Tpept"/>
</dbReference>
<keyword evidence="6 19" id="KW-0808">Transferase</keyword>
<keyword evidence="2" id="KW-1003">Cell membrane</keyword>
<dbReference type="InterPro" id="IPR050396">
    <property type="entry name" value="Glycosyltr_51/Transpeptidase"/>
</dbReference>
<keyword evidence="5 19" id="KW-0328">Glycosyltransferase</keyword>
<dbReference type="InterPro" id="IPR023346">
    <property type="entry name" value="Lysozyme-like_dom_sf"/>
</dbReference>
<evidence type="ECO:0000256" key="2">
    <source>
        <dbReference type="ARBA" id="ARBA00022475"/>
    </source>
</evidence>
<dbReference type="Pfam" id="PF00905">
    <property type="entry name" value="Transpeptidase"/>
    <property type="match status" value="1"/>
</dbReference>
<keyword evidence="16" id="KW-0812">Transmembrane</keyword>
<evidence type="ECO:0000256" key="12">
    <source>
        <dbReference type="ARBA" id="ARBA00023316"/>
    </source>
</evidence>
<dbReference type="RefSeq" id="WP_377472939.1">
    <property type="nucleotide sequence ID" value="NZ_JBHLWN010000098.1"/>
</dbReference>
<feature type="domain" description="Glycosyl transferase family 51" evidence="18">
    <location>
        <begin position="79"/>
        <end position="254"/>
    </location>
</feature>
<evidence type="ECO:0000256" key="8">
    <source>
        <dbReference type="ARBA" id="ARBA00022960"/>
    </source>
</evidence>
<dbReference type="EMBL" id="JBHLWN010000098">
    <property type="protein sequence ID" value="MFC0215490.1"/>
    <property type="molecule type" value="Genomic_DNA"/>
</dbReference>
<dbReference type="SUPFAM" id="SSF56601">
    <property type="entry name" value="beta-lactamase/transpeptidase-like"/>
    <property type="match status" value="1"/>
</dbReference>
<proteinExistence type="predicted"/>
<evidence type="ECO:0000256" key="9">
    <source>
        <dbReference type="ARBA" id="ARBA00022984"/>
    </source>
</evidence>
<evidence type="ECO:0000313" key="20">
    <source>
        <dbReference type="Proteomes" id="UP001589776"/>
    </source>
</evidence>
<evidence type="ECO:0000256" key="1">
    <source>
        <dbReference type="ARBA" id="ARBA00004236"/>
    </source>
</evidence>
<evidence type="ECO:0000259" key="18">
    <source>
        <dbReference type="Pfam" id="PF00912"/>
    </source>
</evidence>
<evidence type="ECO:0000256" key="13">
    <source>
        <dbReference type="ARBA" id="ARBA00034000"/>
    </source>
</evidence>
<gene>
    <name evidence="19" type="ORF">ACFFK0_24150</name>
</gene>
<keyword evidence="9" id="KW-0573">Peptidoglycan synthesis</keyword>
<keyword evidence="11" id="KW-0511">Multifunctional enzyme</keyword>
<keyword evidence="8" id="KW-0133">Cell shape</keyword>
<dbReference type="PANTHER" id="PTHR32282">
    <property type="entry name" value="BINDING PROTEIN TRANSPEPTIDASE, PUTATIVE-RELATED"/>
    <property type="match status" value="1"/>
</dbReference>
<dbReference type="Proteomes" id="UP001589776">
    <property type="component" value="Unassembled WGS sequence"/>
</dbReference>
<comment type="catalytic activity">
    <reaction evidence="14">
        <text>[GlcNAc-(1-&gt;4)-Mur2Ac(oyl-L-Ala-gamma-D-Glu-L-Lys-D-Ala-D-Ala)](n)-di-trans,octa-cis-undecaprenyl diphosphate + beta-D-GlcNAc-(1-&gt;4)-Mur2Ac(oyl-L-Ala-gamma-D-Glu-L-Lys-D-Ala-D-Ala)-di-trans,octa-cis-undecaprenyl diphosphate = [GlcNAc-(1-&gt;4)-Mur2Ac(oyl-L-Ala-gamma-D-Glu-L-Lys-D-Ala-D-Ala)](n+1)-di-trans,octa-cis-undecaprenyl diphosphate + di-trans,octa-cis-undecaprenyl diphosphate + H(+)</text>
        <dbReference type="Rhea" id="RHEA:23708"/>
        <dbReference type="Rhea" id="RHEA-COMP:9602"/>
        <dbReference type="Rhea" id="RHEA-COMP:9603"/>
        <dbReference type="ChEBI" id="CHEBI:15378"/>
        <dbReference type="ChEBI" id="CHEBI:58405"/>
        <dbReference type="ChEBI" id="CHEBI:60033"/>
        <dbReference type="ChEBI" id="CHEBI:78435"/>
        <dbReference type="EC" id="2.4.99.28"/>
    </reaction>
</comment>
<evidence type="ECO:0000256" key="7">
    <source>
        <dbReference type="ARBA" id="ARBA00022801"/>
    </source>
</evidence>
<evidence type="ECO:0000259" key="17">
    <source>
        <dbReference type="Pfam" id="PF00905"/>
    </source>
</evidence>
<accession>A0ABV6DS58</accession>
<reference evidence="19 20" key="1">
    <citation type="submission" date="2024-09" db="EMBL/GenBank/DDBJ databases">
        <authorList>
            <person name="Sun Q."/>
            <person name="Mori K."/>
        </authorList>
    </citation>
    <scope>NUCLEOTIDE SEQUENCE [LARGE SCALE GENOMIC DNA]</scope>
    <source>
        <strain evidence="19 20">CCM 7759</strain>
    </source>
</reference>
<feature type="region of interest" description="Disordered" evidence="15">
    <location>
        <begin position="1"/>
        <end position="22"/>
    </location>
</feature>
<dbReference type="InterPro" id="IPR036950">
    <property type="entry name" value="PBP_transglycosylase"/>
</dbReference>
<evidence type="ECO:0000256" key="15">
    <source>
        <dbReference type="SAM" id="MobiDB-lite"/>
    </source>
</evidence>
<dbReference type="SUPFAM" id="SSF53955">
    <property type="entry name" value="Lysozyme-like"/>
    <property type="match status" value="1"/>
</dbReference>